<evidence type="ECO:0000256" key="2">
    <source>
        <dbReference type="RuleBase" id="RU361156"/>
    </source>
</evidence>
<proteinExistence type="inferred from homology"/>
<comment type="similarity">
    <text evidence="1 2">Belongs to the peptidase S10 family.</text>
</comment>
<dbReference type="PANTHER" id="PTHR11802">
    <property type="entry name" value="SERINE PROTEASE FAMILY S10 SERINE CARBOXYPEPTIDASE"/>
    <property type="match status" value="1"/>
</dbReference>
<dbReference type="GO" id="GO:0006508">
    <property type="term" value="P:proteolysis"/>
    <property type="evidence" value="ECO:0007669"/>
    <property type="project" value="UniProtKB-KW"/>
</dbReference>
<name>A0A1D1YT78_9ARAE</name>
<dbReference type="InterPro" id="IPR029058">
    <property type="entry name" value="AB_hydrolase_fold"/>
</dbReference>
<dbReference type="PROSITE" id="PS00131">
    <property type="entry name" value="CARBOXYPEPT_SER_SER"/>
    <property type="match status" value="1"/>
</dbReference>
<organism evidence="3">
    <name type="scientific">Anthurium amnicola</name>
    <dbReference type="NCBI Taxonomy" id="1678845"/>
    <lineage>
        <taxon>Eukaryota</taxon>
        <taxon>Viridiplantae</taxon>
        <taxon>Streptophyta</taxon>
        <taxon>Embryophyta</taxon>
        <taxon>Tracheophyta</taxon>
        <taxon>Spermatophyta</taxon>
        <taxon>Magnoliopsida</taxon>
        <taxon>Liliopsida</taxon>
        <taxon>Araceae</taxon>
        <taxon>Pothoideae</taxon>
        <taxon>Potheae</taxon>
        <taxon>Anthurium</taxon>
    </lineage>
</organism>
<dbReference type="Gene3D" id="3.40.50.1820">
    <property type="entry name" value="alpha/beta hydrolase"/>
    <property type="match status" value="1"/>
</dbReference>
<accession>A0A1D1YT78</accession>
<evidence type="ECO:0000256" key="1">
    <source>
        <dbReference type="ARBA" id="ARBA00009431"/>
    </source>
</evidence>
<dbReference type="PRINTS" id="PR00724">
    <property type="entry name" value="CRBOXYPTASEC"/>
</dbReference>
<dbReference type="AlphaFoldDB" id="A0A1D1YT78"/>
<dbReference type="InterPro" id="IPR001563">
    <property type="entry name" value="Peptidase_S10"/>
</dbReference>
<evidence type="ECO:0000313" key="3">
    <source>
        <dbReference type="EMBL" id="JAT57857.1"/>
    </source>
</evidence>
<dbReference type="EMBL" id="GDJX01000273">
    <property type="protein sequence ID" value="JAT67663.1"/>
    <property type="molecule type" value="Transcribed_RNA"/>
</dbReference>
<sequence>WFPRIVVAHGEPIGEACATVPELVNDKSMAASRLTRIPFTHRKIMDSQALSRTYPVLFSLCLSFFLFLSSSPATAAPPSPPPSPSPPFPKDALPTQSGYLPVNATSRSAMYFAYYEARQPRQPLPRTPLLVWLQGGPGCSSMLGNFFELGPWLVADSPAGPALKHNPYSWNRRFGLLFLDNPIGSGFSVAADPEEIPRDQTAVARHLWVALQAFFSSNPTFRSRPFYLTGESYAGKYVPAAGYYILQRNARTGAAHRINLLGVAIGNGLTHPVVQVSTHADSAYYSGLINERQKTRLEELQDAAVKLTLAEKWVAAAEARGRVLEWLQNATGLATLYDLSKMQPYLDDKVGAFLNKEEVKAALGVEKGTAWEECSDAVGAALHADVMKSTKRAVEGVLRQVRVLLYQGVFDLRDGVVSTEAWVKKLEWEGLEGFLAAERRGWRVGVGEGRLGGYSQRHGRLSHVVVAGAGHLVPTDQGLSAQVMIEDWVMEEGLFGGPQEVHSTPKSS</sequence>
<reference evidence="3" key="1">
    <citation type="submission" date="2015-07" db="EMBL/GenBank/DDBJ databases">
        <title>Transcriptome Assembly of Anthurium amnicola.</title>
        <authorList>
            <person name="Suzuki J."/>
        </authorList>
    </citation>
    <scope>NUCLEOTIDE SEQUENCE</scope>
</reference>
<feature type="non-terminal residue" evidence="3">
    <location>
        <position position="1"/>
    </location>
</feature>
<dbReference type="GO" id="GO:0004185">
    <property type="term" value="F:serine-type carboxypeptidase activity"/>
    <property type="evidence" value="ECO:0007669"/>
    <property type="project" value="UniProtKB-UniRule"/>
</dbReference>
<evidence type="ECO:0000313" key="4">
    <source>
        <dbReference type="EMBL" id="JAT67663.1"/>
    </source>
</evidence>
<dbReference type="EC" id="3.4.16.-" evidence="2"/>
<dbReference type="InterPro" id="IPR018202">
    <property type="entry name" value="Ser_caboxypep_ser_AS"/>
</dbReference>
<keyword evidence="2" id="KW-0645">Protease</keyword>
<dbReference type="FunFam" id="3.40.50.1820:FF:000163">
    <property type="entry name" value="Carboxypeptidase"/>
    <property type="match status" value="1"/>
</dbReference>
<dbReference type="EMBL" id="GDJX01010079">
    <property type="protein sequence ID" value="JAT57857.1"/>
    <property type="molecule type" value="Transcribed_RNA"/>
</dbReference>
<protein>
    <recommendedName>
        <fullName evidence="2">Carboxypeptidase</fullName>
        <ecNumber evidence="2">3.4.16.-</ecNumber>
    </recommendedName>
</protein>
<dbReference type="PANTHER" id="PTHR11802:SF454">
    <property type="entry name" value="SERINE CARBOXYPEPTIDASE-LIKE 50"/>
    <property type="match status" value="1"/>
</dbReference>
<dbReference type="SUPFAM" id="SSF53474">
    <property type="entry name" value="alpha/beta-Hydrolases"/>
    <property type="match status" value="1"/>
</dbReference>
<keyword evidence="2 3" id="KW-0121">Carboxypeptidase</keyword>
<dbReference type="Pfam" id="PF00450">
    <property type="entry name" value="Peptidase_S10"/>
    <property type="match status" value="1"/>
</dbReference>
<gene>
    <name evidence="3" type="primary">SCPL50_1</name>
    <name evidence="4" type="synonym">SCPL50_0</name>
    <name evidence="4" type="ORF">g.48539</name>
    <name evidence="3" type="ORF">g.48540</name>
</gene>
<keyword evidence="2" id="KW-0378">Hydrolase</keyword>